<protein>
    <submittedName>
        <fullName evidence="2">Dehydrogenase</fullName>
    </submittedName>
</protein>
<evidence type="ECO:0000259" key="1">
    <source>
        <dbReference type="Pfam" id="PF01408"/>
    </source>
</evidence>
<name>A0ABS4FUJ8_9BACL</name>
<feature type="domain" description="Gfo/Idh/MocA-like oxidoreductase N-terminal" evidence="1">
    <location>
        <begin position="8"/>
        <end position="119"/>
    </location>
</feature>
<dbReference type="PANTHER" id="PTHR43708:SF1">
    <property type="entry name" value="GALACTOSE_LACTOSE METABOLISM REGULATORY PROTEIN GAL80"/>
    <property type="match status" value="1"/>
</dbReference>
<sequence length="121" mass="13617">MVAKHNKIKVGIVGGSVNPESWAIKSHIPALINHDGYELIAVSTSNQASAMNAKRTLNIEYGYDNYDELIQNKEIDLVVVSVKAPLHYEIIKESIINEKHVYSEWPLTNNINQANELTTMR</sequence>
<keyword evidence="3" id="KW-1185">Reference proteome</keyword>
<evidence type="ECO:0000313" key="2">
    <source>
        <dbReference type="EMBL" id="MBP1906134.1"/>
    </source>
</evidence>
<dbReference type="EMBL" id="JAGGKG010000013">
    <property type="protein sequence ID" value="MBP1906134.1"/>
    <property type="molecule type" value="Genomic_DNA"/>
</dbReference>
<dbReference type="InterPro" id="IPR036291">
    <property type="entry name" value="NAD(P)-bd_dom_sf"/>
</dbReference>
<dbReference type="Proteomes" id="UP001519272">
    <property type="component" value="Unassembled WGS sequence"/>
</dbReference>
<organism evidence="2 3">
    <name type="scientific">Paenibacillus turicensis</name>
    <dbReference type="NCBI Taxonomy" id="160487"/>
    <lineage>
        <taxon>Bacteria</taxon>
        <taxon>Bacillati</taxon>
        <taxon>Bacillota</taxon>
        <taxon>Bacilli</taxon>
        <taxon>Bacillales</taxon>
        <taxon>Paenibacillaceae</taxon>
        <taxon>Paenibacillus</taxon>
    </lineage>
</organism>
<gene>
    <name evidence="2" type="ORF">J2Z32_002783</name>
</gene>
<dbReference type="Pfam" id="PF01408">
    <property type="entry name" value="GFO_IDH_MocA"/>
    <property type="match status" value="1"/>
</dbReference>
<dbReference type="InterPro" id="IPR051317">
    <property type="entry name" value="Gfo/Idh/MocA_oxidoreduct"/>
</dbReference>
<evidence type="ECO:0000313" key="3">
    <source>
        <dbReference type="Proteomes" id="UP001519272"/>
    </source>
</evidence>
<dbReference type="SUPFAM" id="SSF51735">
    <property type="entry name" value="NAD(P)-binding Rossmann-fold domains"/>
    <property type="match status" value="1"/>
</dbReference>
<dbReference type="PANTHER" id="PTHR43708">
    <property type="entry name" value="CONSERVED EXPRESSED OXIDOREDUCTASE (EUROFUNG)"/>
    <property type="match status" value="1"/>
</dbReference>
<dbReference type="InterPro" id="IPR000683">
    <property type="entry name" value="Gfo/Idh/MocA-like_OxRdtase_N"/>
</dbReference>
<reference evidence="2 3" key="1">
    <citation type="submission" date="2021-03" db="EMBL/GenBank/DDBJ databases">
        <title>Genomic Encyclopedia of Type Strains, Phase IV (KMG-IV): sequencing the most valuable type-strain genomes for metagenomic binning, comparative biology and taxonomic classification.</title>
        <authorList>
            <person name="Goeker M."/>
        </authorList>
    </citation>
    <scope>NUCLEOTIDE SEQUENCE [LARGE SCALE GENOMIC DNA]</scope>
    <source>
        <strain evidence="2 3">DSM 14349</strain>
    </source>
</reference>
<proteinExistence type="predicted"/>
<dbReference type="RefSeq" id="WP_210089741.1">
    <property type="nucleotide sequence ID" value="NZ_JAGGKG010000013.1"/>
</dbReference>
<comment type="caution">
    <text evidence="2">The sequence shown here is derived from an EMBL/GenBank/DDBJ whole genome shotgun (WGS) entry which is preliminary data.</text>
</comment>
<dbReference type="Gene3D" id="3.40.50.720">
    <property type="entry name" value="NAD(P)-binding Rossmann-like Domain"/>
    <property type="match status" value="1"/>
</dbReference>
<accession>A0ABS4FUJ8</accession>